<dbReference type="AlphaFoldDB" id="A0A3D8PVF7"/>
<accession>A0A3D8PVF7</accession>
<reference evidence="2" key="1">
    <citation type="submission" date="2017-11" db="EMBL/GenBank/DDBJ databases">
        <authorList>
            <person name="Zhu W."/>
        </authorList>
    </citation>
    <scope>NUCLEOTIDE SEQUENCE [LARGE SCALE GENOMIC DNA]</scope>
    <source>
        <strain evidence="2">CAU 1051</strain>
    </source>
</reference>
<evidence type="ECO:0000313" key="2">
    <source>
        <dbReference type="Proteomes" id="UP000256520"/>
    </source>
</evidence>
<dbReference type="EMBL" id="PIOD01000008">
    <property type="protein sequence ID" value="RDW18885.1"/>
    <property type="molecule type" value="Genomic_DNA"/>
</dbReference>
<keyword evidence="2" id="KW-1185">Reference proteome</keyword>
<evidence type="ECO:0000313" key="1">
    <source>
        <dbReference type="EMBL" id="RDW18885.1"/>
    </source>
</evidence>
<sequence length="102" mass="11620">MNDILSGCEVRFELDGAFVLLIRRSVDVKCGAVTTILGAGQVGAPAYYKYSGANRIRFAPTPIQSRRIKHILLTADNYYQQQWENPSTYQKVKGFFTVYYLF</sequence>
<dbReference type="Proteomes" id="UP000256520">
    <property type="component" value="Unassembled WGS sequence"/>
</dbReference>
<comment type="caution">
    <text evidence="1">The sequence shown here is derived from an EMBL/GenBank/DDBJ whole genome shotgun (WGS) entry which is preliminary data.</text>
</comment>
<gene>
    <name evidence="1" type="ORF">CWR45_08705</name>
</gene>
<name>A0A3D8PVF7_9BACI</name>
<organism evidence="1 2">
    <name type="scientific">Oceanobacillus chungangensis</name>
    <dbReference type="NCBI Taxonomy" id="1229152"/>
    <lineage>
        <taxon>Bacteria</taxon>
        <taxon>Bacillati</taxon>
        <taxon>Bacillota</taxon>
        <taxon>Bacilli</taxon>
        <taxon>Bacillales</taxon>
        <taxon>Bacillaceae</taxon>
        <taxon>Oceanobacillus</taxon>
    </lineage>
</organism>
<proteinExistence type="predicted"/>
<protein>
    <submittedName>
        <fullName evidence="1">Uncharacterized protein</fullName>
    </submittedName>
</protein>